<dbReference type="InterPro" id="IPR022898">
    <property type="entry name" value="RNase_HII"/>
</dbReference>
<comment type="function">
    <text evidence="3 13">Endonuclease that specifically degrades the RNA of RNA-DNA hybrids.</text>
</comment>
<dbReference type="Pfam" id="PF01351">
    <property type="entry name" value="RNase_HII"/>
    <property type="match status" value="1"/>
</dbReference>
<evidence type="ECO:0000313" key="15">
    <source>
        <dbReference type="EMBL" id="RRJ86097.1"/>
    </source>
</evidence>
<dbReference type="AlphaFoldDB" id="A0A3P3VUU4"/>
<reference evidence="15 16" key="1">
    <citation type="submission" date="2018-11" db="EMBL/GenBank/DDBJ databases">
        <title>YIM 102482-1 draft genome.</title>
        <authorList>
            <person name="Li G."/>
            <person name="Jiang Y."/>
        </authorList>
    </citation>
    <scope>NUCLEOTIDE SEQUENCE [LARGE SCALE GENOMIC DNA]</scope>
    <source>
        <strain evidence="15 16">YIM 102482-1</strain>
    </source>
</reference>
<keyword evidence="7 12" id="KW-0540">Nuclease</keyword>
<dbReference type="GO" id="GO:0005737">
    <property type="term" value="C:cytoplasm"/>
    <property type="evidence" value="ECO:0007669"/>
    <property type="project" value="UniProtKB-SubCell"/>
</dbReference>
<dbReference type="GO" id="GO:0046872">
    <property type="term" value="F:metal ion binding"/>
    <property type="evidence" value="ECO:0007669"/>
    <property type="project" value="UniProtKB-KW"/>
</dbReference>
<dbReference type="GO" id="GO:0043137">
    <property type="term" value="P:DNA replication, removal of RNA primer"/>
    <property type="evidence" value="ECO:0007669"/>
    <property type="project" value="TreeGrafter"/>
</dbReference>
<feature type="binding site" evidence="12">
    <location>
        <position position="126"/>
    </location>
    <ligand>
        <name>a divalent metal cation</name>
        <dbReference type="ChEBI" id="CHEBI:60240"/>
    </ligand>
</feature>
<evidence type="ECO:0000313" key="16">
    <source>
        <dbReference type="Proteomes" id="UP000274391"/>
    </source>
</evidence>
<dbReference type="NCBIfam" id="NF000595">
    <property type="entry name" value="PRK00015.1-3"/>
    <property type="match status" value="1"/>
</dbReference>
<comment type="caution">
    <text evidence="15">The sequence shown here is derived from an EMBL/GenBank/DDBJ whole genome shotgun (WGS) entry which is preliminary data.</text>
</comment>
<keyword evidence="9 12" id="KW-0255">Endonuclease</keyword>
<dbReference type="InterPro" id="IPR001352">
    <property type="entry name" value="RNase_HII/HIII"/>
</dbReference>
<name>A0A3P3VUU4_9MICO</name>
<evidence type="ECO:0000256" key="12">
    <source>
        <dbReference type="PROSITE-ProRule" id="PRU01319"/>
    </source>
</evidence>
<dbReference type="PROSITE" id="PS51975">
    <property type="entry name" value="RNASE_H_2"/>
    <property type="match status" value="1"/>
</dbReference>
<comment type="cofactor">
    <cofactor evidence="2">
        <name>Mg(2+)</name>
        <dbReference type="ChEBI" id="CHEBI:18420"/>
    </cofactor>
</comment>
<dbReference type="InterPro" id="IPR036397">
    <property type="entry name" value="RNaseH_sf"/>
</dbReference>
<dbReference type="GO" id="GO:0004523">
    <property type="term" value="F:RNA-DNA hybrid ribonuclease activity"/>
    <property type="evidence" value="ECO:0007669"/>
    <property type="project" value="UniProtKB-UniRule"/>
</dbReference>
<dbReference type="SUPFAM" id="SSF53098">
    <property type="entry name" value="Ribonuclease H-like"/>
    <property type="match status" value="1"/>
</dbReference>
<dbReference type="EC" id="3.1.26.4" evidence="13"/>
<dbReference type="InterPro" id="IPR024567">
    <property type="entry name" value="RNase_HII/HIII_dom"/>
</dbReference>
<dbReference type="GO" id="GO:0032299">
    <property type="term" value="C:ribonuclease H2 complex"/>
    <property type="evidence" value="ECO:0007669"/>
    <property type="project" value="TreeGrafter"/>
</dbReference>
<dbReference type="InterPro" id="IPR012337">
    <property type="entry name" value="RNaseH-like_sf"/>
</dbReference>
<feature type="binding site" evidence="12">
    <location>
        <position position="26"/>
    </location>
    <ligand>
        <name>a divalent metal cation</name>
        <dbReference type="ChEBI" id="CHEBI:60240"/>
    </ligand>
</feature>
<keyword evidence="6" id="KW-0963">Cytoplasm</keyword>
<evidence type="ECO:0000256" key="10">
    <source>
        <dbReference type="ARBA" id="ARBA00022801"/>
    </source>
</evidence>
<protein>
    <recommendedName>
        <fullName evidence="13">Ribonuclease</fullName>
        <ecNumber evidence="13">3.1.26.4</ecNumber>
    </recommendedName>
</protein>
<evidence type="ECO:0000256" key="5">
    <source>
        <dbReference type="ARBA" id="ARBA00007383"/>
    </source>
</evidence>
<evidence type="ECO:0000256" key="6">
    <source>
        <dbReference type="ARBA" id="ARBA00022490"/>
    </source>
</evidence>
<accession>A0A3P3VUU4</accession>
<evidence type="ECO:0000256" key="11">
    <source>
        <dbReference type="ARBA" id="ARBA00023211"/>
    </source>
</evidence>
<evidence type="ECO:0000256" key="7">
    <source>
        <dbReference type="ARBA" id="ARBA00022722"/>
    </source>
</evidence>
<organism evidence="15 16">
    <name type="scientific">Gulosibacter macacae</name>
    <dbReference type="NCBI Taxonomy" id="2488791"/>
    <lineage>
        <taxon>Bacteria</taxon>
        <taxon>Bacillati</taxon>
        <taxon>Actinomycetota</taxon>
        <taxon>Actinomycetes</taxon>
        <taxon>Micrococcales</taxon>
        <taxon>Microbacteriaceae</taxon>
        <taxon>Gulosibacter</taxon>
    </lineage>
</organism>
<evidence type="ECO:0000256" key="3">
    <source>
        <dbReference type="ARBA" id="ARBA00004065"/>
    </source>
</evidence>
<dbReference type="Proteomes" id="UP000274391">
    <property type="component" value="Unassembled WGS sequence"/>
</dbReference>
<keyword evidence="10 12" id="KW-0378">Hydrolase</keyword>
<comment type="similarity">
    <text evidence="5 13">Belongs to the RNase HII family.</text>
</comment>
<sequence>MSPIIPSLEVEAELLRAAPVVIGIDEVGRGALAGPVAVGVCAVRVDEVAVGYPEGLRDSKLLTPKMRARLAPEAQQWAFASAVGYAEAAEIDELGIGACLAAAAVRALGDLWQAGVDIERAAILLDGSHDWLTPGLSSPLAVTVRPKADRDCAAVAAAAVIAKEARDARMIALAEAHPQWAAYGWAANKGYGSAVHRDALREHGASTAHRRTWLHRILTSEPA</sequence>
<dbReference type="CDD" id="cd07182">
    <property type="entry name" value="RNase_HII_bacteria_HII_like"/>
    <property type="match status" value="1"/>
</dbReference>
<evidence type="ECO:0000256" key="4">
    <source>
        <dbReference type="ARBA" id="ARBA00004496"/>
    </source>
</evidence>
<keyword evidence="11" id="KW-0464">Manganese</keyword>
<keyword evidence="8 12" id="KW-0479">Metal-binding</keyword>
<gene>
    <name evidence="15" type="ORF">EG850_10275</name>
</gene>
<feature type="domain" description="RNase H type-2" evidence="14">
    <location>
        <begin position="19"/>
        <end position="223"/>
    </location>
</feature>
<dbReference type="EMBL" id="RQVS01000012">
    <property type="protein sequence ID" value="RRJ86097.1"/>
    <property type="molecule type" value="Genomic_DNA"/>
</dbReference>
<keyword evidence="16" id="KW-1185">Reference proteome</keyword>
<dbReference type="Gene3D" id="3.30.420.10">
    <property type="entry name" value="Ribonuclease H-like superfamily/Ribonuclease H"/>
    <property type="match status" value="1"/>
</dbReference>
<evidence type="ECO:0000256" key="8">
    <source>
        <dbReference type="ARBA" id="ARBA00022723"/>
    </source>
</evidence>
<dbReference type="GO" id="GO:0003723">
    <property type="term" value="F:RNA binding"/>
    <property type="evidence" value="ECO:0007669"/>
    <property type="project" value="UniProtKB-UniRule"/>
</dbReference>
<comment type="catalytic activity">
    <reaction evidence="1 12 13">
        <text>Endonucleolytic cleavage to 5'-phosphomonoester.</text>
        <dbReference type="EC" id="3.1.26.4"/>
    </reaction>
</comment>
<dbReference type="PANTHER" id="PTHR10954">
    <property type="entry name" value="RIBONUCLEASE H2 SUBUNIT A"/>
    <property type="match status" value="1"/>
</dbReference>
<evidence type="ECO:0000256" key="1">
    <source>
        <dbReference type="ARBA" id="ARBA00000077"/>
    </source>
</evidence>
<dbReference type="PANTHER" id="PTHR10954:SF18">
    <property type="entry name" value="RIBONUCLEASE HII"/>
    <property type="match status" value="1"/>
</dbReference>
<evidence type="ECO:0000256" key="13">
    <source>
        <dbReference type="RuleBase" id="RU003515"/>
    </source>
</evidence>
<dbReference type="GO" id="GO:0006298">
    <property type="term" value="P:mismatch repair"/>
    <property type="evidence" value="ECO:0007669"/>
    <property type="project" value="TreeGrafter"/>
</dbReference>
<evidence type="ECO:0000256" key="2">
    <source>
        <dbReference type="ARBA" id="ARBA00001946"/>
    </source>
</evidence>
<feature type="binding site" evidence="12">
    <location>
        <position position="25"/>
    </location>
    <ligand>
        <name>a divalent metal cation</name>
        <dbReference type="ChEBI" id="CHEBI:60240"/>
    </ligand>
</feature>
<evidence type="ECO:0000259" key="14">
    <source>
        <dbReference type="PROSITE" id="PS51975"/>
    </source>
</evidence>
<dbReference type="RefSeq" id="WP_124973144.1">
    <property type="nucleotide sequence ID" value="NZ_RQVS01000012.1"/>
</dbReference>
<proteinExistence type="inferred from homology"/>
<comment type="cofactor">
    <cofactor evidence="12">
        <name>Mn(2+)</name>
        <dbReference type="ChEBI" id="CHEBI:29035"/>
    </cofactor>
    <cofactor evidence="12">
        <name>Mg(2+)</name>
        <dbReference type="ChEBI" id="CHEBI:18420"/>
    </cofactor>
    <text evidence="12">Manganese or magnesium. Binds 1 divalent metal ion per monomer in the absence of substrate. May bind a second metal ion after substrate binding.</text>
</comment>
<dbReference type="OrthoDB" id="9803420at2"/>
<comment type="subcellular location">
    <subcellularLocation>
        <location evidence="4">Cytoplasm</location>
    </subcellularLocation>
</comment>
<evidence type="ECO:0000256" key="9">
    <source>
        <dbReference type="ARBA" id="ARBA00022759"/>
    </source>
</evidence>